<keyword evidence="1" id="KW-0175">Coiled coil</keyword>
<organism evidence="3 4">
    <name type="scientific">Chlamydomonas incerta</name>
    <dbReference type="NCBI Taxonomy" id="51695"/>
    <lineage>
        <taxon>Eukaryota</taxon>
        <taxon>Viridiplantae</taxon>
        <taxon>Chlorophyta</taxon>
        <taxon>core chlorophytes</taxon>
        <taxon>Chlorophyceae</taxon>
        <taxon>CS clade</taxon>
        <taxon>Chlamydomonadales</taxon>
        <taxon>Chlamydomonadaceae</taxon>
        <taxon>Chlamydomonas</taxon>
    </lineage>
</organism>
<evidence type="ECO:0000313" key="3">
    <source>
        <dbReference type="EMBL" id="KAG2435646.1"/>
    </source>
</evidence>
<feature type="compositionally biased region" description="Basic and acidic residues" evidence="2">
    <location>
        <begin position="330"/>
        <end position="346"/>
    </location>
</feature>
<feature type="region of interest" description="Disordered" evidence="2">
    <location>
        <begin position="224"/>
        <end position="443"/>
    </location>
</feature>
<evidence type="ECO:0000256" key="1">
    <source>
        <dbReference type="SAM" id="Coils"/>
    </source>
</evidence>
<evidence type="ECO:0000313" key="4">
    <source>
        <dbReference type="Proteomes" id="UP000650467"/>
    </source>
</evidence>
<gene>
    <name evidence="3" type="ORF">HXX76_006848</name>
</gene>
<dbReference type="AlphaFoldDB" id="A0A835T1K4"/>
<feature type="compositionally biased region" description="Basic and acidic residues" evidence="2">
    <location>
        <begin position="277"/>
        <end position="287"/>
    </location>
</feature>
<proteinExistence type="predicted"/>
<feature type="compositionally biased region" description="Low complexity" evidence="2">
    <location>
        <begin position="240"/>
        <end position="262"/>
    </location>
</feature>
<feature type="compositionally biased region" description="Low complexity" evidence="2">
    <location>
        <begin position="554"/>
        <end position="582"/>
    </location>
</feature>
<name>A0A835T1K4_CHLIN</name>
<reference evidence="3" key="1">
    <citation type="journal article" date="2020" name="bioRxiv">
        <title>Comparative genomics of Chlamydomonas.</title>
        <authorList>
            <person name="Craig R.J."/>
            <person name="Hasan A.R."/>
            <person name="Ness R.W."/>
            <person name="Keightley P.D."/>
        </authorList>
    </citation>
    <scope>NUCLEOTIDE SEQUENCE</scope>
    <source>
        <strain evidence="3">SAG 7.73</strain>
    </source>
</reference>
<comment type="caution">
    <text evidence="3">The sequence shown here is derived from an EMBL/GenBank/DDBJ whole genome shotgun (WGS) entry which is preliminary data.</text>
</comment>
<feature type="region of interest" description="Disordered" evidence="2">
    <location>
        <begin position="512"/>
        <end position="611"/>
    </location>
</feature>
<feature type="compositionally biased region" description="Low complexity" evidence="2">
    <location>
        <begin position="288"/>
        <end position="322"/>
    </location>
</feature>
<dbReference type="OrthoDB" id="553375at2759"/>
<dbReference type="Proteomes" id="UP000650467">
    <property type="component" value="Unassembled WGS sequence"/>
</dbReference>
<feature type="compositionally biased region" description="Pro residues" evidence="2">
    <location>
        <begin position="517"/>
        <end position="534"/>
    </location>
</feature>
<feature type="compositionally biased region" description="Low complexity" evidence="2">
    <location>
        <begin position="415"/>
        <end position="443"/>
    </location>
</feature>
<feature type="compositionally biased region" description="Acidic residues" evidence="2">
    <location>
        <begin position="595"/>
        <end position="609"/>
    </location>
</feature>
<keyword evidence="4" id="KW-1185">Reference proteome</keyword>
<feature type="compositionally biased region" description="Low complexity" evidence="2">
    <location>
        <begin position="394"/>
        <end position="406"/>
    </location>
</feature>
<dbReference type="EMBL" id="JAEHOC010000014">
    <property type="protein sequence ID" value="KAG2435646.1"/>
    <property type="molecule type" value="Genomic_DNA"/>
</dbReference>
<feature type="coiled-coil region" evidence="1">
    <location>
        <begin position="23"/>
        <end position="86"/>
    </location>
</feature>
<feature type="compositionally biased region" description="Low complexity" evidence="2">
    <location>
        <begin position="378"/>
        <end position="387"/>
    </location>
</feature>
<evidence type="ECO:0000256" key="2">
    <source>
        <dbReference type="SAM" id="MobiDB-lite"/>
    </source>
</evidence>
<sequence length="1177" mass="115730">MGLLAALDSDTLSAIPPALLQRLQQLEEERDELAGRLLESDAELSSLRANYQQLSQTHASNQTWLNQLMTQQMENLERRQRRQRALAAMAATRAAAAAGAGAAVAGGPASGGQPQVMSVVPMSGLLDSTVLETGDFDFTGEVDSVLLDQEDLAAVAASAAAAGVMGASGGGVAGGEAASLGSSPLKAPPSAKKLAASILGAAAGAAAAPVDVMALAGEQAHGTVAAASPPAKSNAREAPKSPLEPAAKPASAAAAAESHVAATQVAGVQKQAKGSSKQKEDGRKLEKAQAATAAHAAESSAVPATNTAATPPATSTDAASSPAPAPEQLEAEKAGAQKSGTAERRASHAVAEEPEPTTRAGVIGKTEVPASQGGAGTATGSDASRTAVAEGGTPSAAPAATSASPAKPKPKEASAEAASAPRKAAKPTASKVAAGGSRSAGSGSSTLVLALLVALVLAAGGTYVFLSGGFTSSVPSGSPAAANTRLAGGAADAAARTAAADDAAAPVVPAAGLEPVEAPPPPPPPPPPPEPPGLVPVEHGAVSSEAGSPDALEPAAGEPASDGDGAADSASGAVGAAPSTAGGDDDHVGFVDVYDHDDEYDDPDGDEDAGAAAAAAASAAIDAGGNVRFATLVAAPAALTPGQYWCADAASCDAEGAGGGGEAGGAGRARALPPSSPVWELLRAGLAEAAEAADEPGTVLARPQPSCESLRALAASLAATDAELAAIGKQPTPASACSAGSGGGGGSGECRLPPSKTSGSAYPVDARAELVKLGMAELEKRWRQLQRTLERLAGEGDAKDGPATAQLPADPAVQAVASWALGHLLPVMAPMVRSVVDDDELPESLKRAHKAASDVARVCSESGPHLSTAALGRLEAQLNDMTNIALVHVDGGGAAAVEARLGDAARCLAWMAPRAEAEACRLRCSPRGRLVGALGRLGIPRALLDGALTLGRSGLDDRDGVWRHEQPPGEDAAAEDVAAWLRSTQHLADWVEAALAAKEDGNGGGGSAVGSGGGGAWQPLMSAIGAALNEGSGASGDWRRLQLELAAEAEAAQRLPAYVMEAAVEAARRAFAAQEGLYECGGCGEAGEGEGAGAEDGGVPGPACRAGLRTLGMEVRAVQATAGGDAAAAVQGLSAAVRRIRADVVDLVAAVAVVRARCLVAAQGVLDYRKAGLSLGR</sequence>
<accession>A0A835T1K4</accession>
<protein>
    <submittedName>
        <fullName evidence="3">Uncharacterized protein</fullName>
    </submittedName>
</protein>